<dbReference type="OrthoDB" id="285219at2759"/>
<feature type="compositionally biased region" description="Low complexity" evidence="1">
    <location>
        <begin position="1"/>
        <end position="17"/>
    </location>
</feature>
<organism evidence="2 3">
    <name type="scientific">Acaulospora morrowiae</name>
    <dbReference type="NCBI Taxonomy" id="94023"/>
    <lineage>
        <taxon>Eukaryota</taxon>
        <taxon>Fungi</taxon>
        <taxon>Fungi incertae sedis</taxon>
        <taxon>Mucoromycota</taxon>
        <taxon>Glomeromycotina</taxon>
        <taxon>Glomeromycetes</taxon>
        <taxon>Diversisporales</taxon>
        <taxon>Acaulosporaceae</taxon>
        <taxon>Acaulospora</taxon>
    </lineage>
</organism>
<gene>
    <name evidence="2" type="ORF">AMORRO_LOCUS17431</name>
</gene>
<dbReference type="InterPro" id="IPR052617">
    <property type="entry name" value="Huntingtin-int_K"/>
</dbReference>
<keyword evidence="3" id="KW-1185">Reference proteome</keyword>
<dbReference type="AlphaFoldDB" id="A0A9N9JHV8"/>
<accession>A0A9N9JHV8</accession>
<dbReference type="Proteomes" id="UP000789342">
    <property type="component" value="Unassembled WGS sequence"/>
</dbReference>
<comment type="caution">
    <text evidence="2">The sequence shown here is derived from an EMBL/GenBank/DDBJ whole genome shotgun (WGS) entry which is preliminary data.</text>
</comment>
<dbReference type="PANTHER" id="PTHR31184:SF2">
    <property type="entry name" value="HUNTINGTIN-INTERACTING PROTEIN K"/>
    <property type="match status" value="1"/>
</dbReference>
<feature type="non-terminal residue" evidence="2">
    <location>
        <position position="159"/>
    </location>
</feature>
<dbReference type="GO" id="GO:0043066">
    <property type="term" value="P:negative regulation of apoptotic process"/>
    <property type="evidence" value="ECO:0007669"/>
    <property type="project" value="TreeGrafter"/>
</dbReference>
<feature type="region of interest" description="Disordered" evidence="1">
    <location>
        <begin position="1"/>
        <end position="95"/>
    </location>
</feature>
<proteinExistence type="predicted"/>
<protein>
    <submittedName>
        <fullName evidence="2">16152_t:CDS:1</fullName>
    </submittedName>
</protein>
<dbReference type="PANTHER" id="PTHR31184">
    <property type="entry name" value="HUNTINGTIN-INTERACTING PROTEIN K FAMILY MEMBER"/>
    <property type="match status" value="1"/>
</dbReference>
<evidence type="ECO:0000256" key="1">
    <source>
        <dbReference type="SAM" id="MobiDB-lite"/>
    </source>
</evidence>
<dbReference type="EMBL" id="CAJVPV010053751">
    <property type="protein sequence ID" value="CAG8782345.1"/>
    <property type="molecule type" value="Genomic_DNA"/>
</dbReference>
<feature type="compositionally biased region" description="Basic residues" evidence="1">
    <location>
        <begin position="43"/>
        <end position="56"/>
    </location>
</feature>
<dbReference type="GO" id="GO:0050821">
    <property type="term" value="P:protein stabilization"/>
    <property type="evidence" value="ECO:0007669"/>
    <property type="project" value="TreeGrafter"/>
</dbReference>
<feature type="compositionally biased region" description="Polar residues" evidence="1">
    <location>
        <begin position="31"/>
        <end position="40"/>
    </location>
</feature>
<evidence type="ECO:0000313" key="2">
    <source>
        <dbReference type="EMBL" id="CAG8782345.1"/>
    </source>
</evidence>
<sequence length="159" mass="17914">NNNISTSTTPLTTASSAVNTIAHQPQKLVPLTSQTTSSATEQHHHRSHSHPHHTHTKSGDQHQDSQQQNNDDDQVEQEEQQKGFKGQAKKDMRHVEGYVADREGYGIDDAKLAKAMTFVNEEYQKQKALKLKKQKEAEKIAVSKEDIDFIIKEMDVTKA</sequence>
<evidence type="ECO:0000313" key="3">
    <source>
        <dbReference type="Proteomes" id="UP000789342"/>
    </source>
</evidence>
<reference evidence="2" key="1">
    <citation type="submission" date="2021-06" db="EMBL/GenBank/DDBJ databases">
        <authorList>
            <person name="Kallberg Y."/>
            <person name="Tangrot J."/>
            <person name="Rosling A."/>
        </authorList>
    </citation>
    <scope>NUCLEOTIDE SEQUENCE</scope>
    <source>
        <strain evidence="2">CL551</strain>
    </source>
</reference>
<feature type="non-terminal residue" evidence="2">
    <location>
        <position position="1"/>
    </location>
</feature>
<name>A0A9N9JHV8_9GLOM</name>